<keyword evidence="1" id="KW-0732">Signal</keyword>
<comment type="caution">
    <text evidence="2">The sequence shown here is derived from an EMBL/GenBank/DDBJ whole genome shotgun (WGS) entry which is preliminary data.</text>
</comment>
<evidence type="ECO:0000313" key="2">
    <source>
        <dbReference type="EMBL" id="KAK7395329.1"/>
    </source>
</evidence>
<feature type="signal peptide" evidence="1">
    <location>
        <begin position="1"/>
        <end position="16"/>
    </location>
</feature>
<dbReference type="EMBL" id="JAYMYS010000004">
    <property type="protein sequence ID" value="KAK7395329.1"/>
    <property type="molecule type" value="Genomic_DNA"/>
</dbReference>
<name>A0AAN9SGU8_PSOTE</name>
<protein>
    <recommendedName>
        <fullName evidence="4">Secreted protein</fullName>
    </recommendedName>
</protein>
<dbReference type="Proteomes" id="UP001386955">
    <property type="component" value="Unassembled WGS sequence"/>
</dbReference>
<evidence type="ECO:0008006" key="4">
    <source>
        <dbReference type="Google" id="ProtNLM"/>
    </source>
</evidence>
<sequence>MALQFLCLVFTNGADCWKVQSAQSSPSMVLLSCPIDLVVVHGAQFSIEVQCNSLIRHHNLRVAMTIRQFSKQPFRPTMCLSIQVRAIHAKSKHLFLVMEL</sequence>
<reference evidence="2 3" key="1">
    <citation type="submission" date="2024-01" db="EMBL/GenBank/DDBJ databases">
        <title>The genomes of 5 underutilized Papilionoideae crops provide insights into root nodulation and disease resistanc.</title>
        <authorList>
            <person name="Jiang F."/>
        </authorList>
    </citation>
    <scope>NUCLEOTIDE SEQUENCE [LARGE SCALE GENOMIC DNA]</scope>
    <source>
        <strain evidence="2">DUOXIRENSHENG_FW03</strain>
        <tissue evidence="2">Leaves</tissue>
    </source>
</reference>
<dbReference type="AlphaFoldDB" id="A0AAN9SGU8"/>
<evidence type="ECO:0000256" key="1">
    <source>
        <dbReference type="SAM" id="SignalP"/>
    </source>
</evidence>
<evidence type="ECO:0000313" key="3">
    <source>
        <dbReference type="Proteomes" id="UP001386955"/>
    </source>
</evidence>
<organism evidence="2 3">
    <name type="scientific">Psophocarpus tetragonolobus</name>
    <name type="common">Winged bean</name>
    <name type="synonym">Dolichos tetragonolobus</name>
    <dbReference type="NCBI Taxonomy" id="3891"/>
    <lineage>
        <taxon>Eukaryota</taxon>
        <taxon>Viridiplantae</taxon>
        <taxon>Streptophyta</taxon>
        <taxon>Embryophyta</taxon>
        <taxon>Tracheophyta</taxon>
        <taxon>Spermatophyta</taxon>
        <taxon>Magnoliopsida</taxon>
        <taxon>eudicotyledons</taxon>
        <taxon>Gunneridae</taxon>
        <taxon>Pentapetalae</taxon>
        <taxon>rosids</taxon>
        <taxon>fabids</taxon>
        <taxon>Fabales</taxon>
        <taxon>Fabaceae</taxon>
        <taxon>Papilionoideae</taxon>
        <taxon>50 kb inversion clade</taxon>
        <taxon>NPAAA clade</taxon>
        <taxon>indigoferoid/millettioid clade</taxon>
        <taxon>Phaseoleae</taxon>
        <taxon>Psophocarpus</taxon>
    </lineage>
</organism>
<proteinExistence type="predicted"/>
<keyword evidence="3" id="KW-1185">Reference proteome</keyword>
<accession>A0AAN9SGU8</accession>
<feature type="chain" id="PRO_5042946451" description="Secreted protein" evidence="1">
    <location>
        <begin position="17"/>
        <end position="100"/>
    </location>
</feature>
<gene>
    <name evidence="2" type="ORF">VNO78_15880</name>
</gene>